<organism evidence="4 5">
    <name type="scientific">Oceanospirillum sediminis</name>
    <dbReference type="NCBI Taxonomy" id="2760088"/>
    <lineage>
        <taxon>Bacteria</taxon>
        <taxon>Pseudomonadati</taxon>
        <taxon>Pseudomonadota</taxon>
        <taxon>Gammaproteobacteria</taxon>
        <taxon>Oceanospirillales</taxon>
        <taxon>Oceanospirillaceae</taxon>
        <taxon>Oceanospirillum</taxon>
    </lineage>
</organism>
<feature type="DNA-binding region" description="H-T-H motif" evidence="2">
    <location>
        <begin position="29"/>
        <end position="48"/>
    </location>
</feature>
<keyword evidence="5" id="KW-1185">Reference proteome</keyword>
<evidence type="ECO:0000313" key="5">
    <source>
        <dbReference type="Proteomes" id="UP000565262"/>
    </source>
</evidence>
<dbReference type="Pfam" id="PF00440">
    <property type="entry name" value="TetR_N"/>
    <property type="match status" value="1"/>
</dbReference>
<dbReference type="InterPro" id="IPR009057">
    <property type="entry name" value="Homeodomain-like_sf"/>
</dbReference>
<dbReference type="PRINTS" id="PR00455">
    <property type="entry name" value="HTHTETR"/>
</dbReference>
<feature type="domain" description="HTH tetR-type" evidence="3">
    <location>
        <begin position="6"/>
        <end position="66"/>
    </location>
</feature>
<proteinExistence type="predicted"/>
<evidence type="ECO:0000256" key="1">
    <source>
        <dbReference type="ARBA" id="ARBA00023125"/>
    </source>
</evidence>
<dbReference type="InterPro" id="IPR050624">
    <property type="entry name" value="HTH-type_Tx_Regulator"/>
</dbReference>
<dbReference type="RefSeq" id="WP_182812006.1">
    <property type="nucleotide sequence ID" value="NZ_JACJFM010000059.1"/>
</dbReference>
<dbReference type="Gene3D" id="1.10.357.10">
    <property type="entry name" value="Tetracycline Repressor, domain 2"/>
    <property type="match status" value="1"/>
</dbReference>
<sequence length="184" mass="20811">MSRGRPSKKQAILTTAQRLFSESGYQGTSIDLVVKESNSSKPTVYNNFPTKQALLHELLKQAIEEATLFRTDLRSSADISVTTSLIRAFSHIIQTPLQLAIYRICYGERHKLDEESRQLFKNFEDSLTQWFKEQLQASQGQITDDKVFTIRAICREGLIIPAISGEKPVPEEQLVQIIEAILNG</sequence>
<dbReference type="PANTHER" id="PTHR43479">
    <property type="entry name" value="ACREF/ENVCD OPERON REPRESSOR-RELATED"/>
    <property type="match status" value="1"/>
</dbReference>
<gene>
    <name evidence="4" type="ORF">H4O21_23330</name>
</gene>
<evidence type="ECO:0000313" key="4">
    <source>
        <dbReference type="EMBL" id="MBB1489546.1"/>
    </source>
</evidence>
<dbReference type="GO" id="GO:0003677">
    <property type="term" value="F:DNA binding"/>
    <property type="evidence" value="ECO:0007669"/>
    <property type="project" value="UniProtKB-UniRule"/>
</dbReference>
<dbReference type="PANTHER" id="PTHR43479:SF11">
    <property type="entry name" value="ACREF_ENVCD OPERON REPRESSOR-RELATED"/>
    <property type="match status" value="1"/>
</dbReference>
<reference evidence="4 5" key="1">
    <citation type="submission" date="2020-08" db="EMBL/GenBank/DDBJ databases">
        <title>Oceanospirillum sp. nov. isolated from marine sediment.</title>
        <authorList>
            <person name="Ji X."/>
        </authorList>
    </citation>
    <scope>NUCLEOTIDE SEQUENCE [LARGE SCALE GENOMIC DNA]</scope>
    <source>
        <strain evidence="4 5">D5</strain>
    </source>
</reference>
<evidence type="ECO:0000259" key="3">
    <source>
        <dbReference type="PROSITE" id="PS50977"/>
    </source>
</evidence>
<evidence type="ECO:0000256" key="2">
    <source>
        <dbReference type="PROSITE-ProRule" id="PRU00335"/>
    </source>
</evidence>
<dbReference type="AlphaFoldDB" id="A0A839IZN6"/>
<dbReference type="PROSITE" id="PS50977">
    <property type="entry name" value="HTH_TETR_2"/>
    <property type="match status" value="1"/>
</dbReference>
<comment type="caution">
    <text evidence="4">The sequence shown here is derived from an EMBL/GenBank/DDBJ whole genome shotgun (WGS) entry which is preliminary data.</text>
</comment>
<name>A0A839IZN6_9GAMM</name>
<protein>
    <submittedName>
        <fullName evidence="4">TetR/AcrR family transcriptional regulator</fullName>
    </submittedName>
</protein>
<dbReference type="EMBL" id="JACJFM010000059">
    <property type="protein sequence ID" value="MBB1489546.1"/>
    <property type="molecule type" value="Genomic_DNA"/>
</dbReference>
<dbReference type="SUPFAM" id="SSF46689">
    <property type="entry name" value="Homeodomain-like"/>
    <property type="match status" value="1"/>
</dbReference>
<keyword evidence="1 2" id="KW-0238">DNA-binding</keyword>
<dbReference type="Proteomes" id="UP000565262">
    <property type="component" value="Unassembled WGS sequence"/>
</dbReference>
<dbReference type="InterPro" id="IPR001647">
    <property type="entry name" value="HTH_TetR"/>
</dbReference>
<accession>A0A839IZN6</accession>